<evidence type="ECO:0000313" key="2">
    <source>
        <dbReference type="Proteomes" id="UP001311915"/>
    </source>
</evidence>
<protein>
    <submittedName>
        <fullName evidence="1">Uncharacterized protein</fullName>
    </submittedName>
</protein>
<keyword evidence="2" id="KW-1185">Reference proteome</keyword>
<dbReference type="AlphaFoldDB" id="A0AAV9MH17"/>
<dbReference type="EMBL" id="JAWPEI010000001">
    <property type="protein sequence ID" value="KAK4737305.1"/>
    <property type="molecule type" value="Genomic_DNA"/>
</dbReference>
<gene>
    <name evidence="1" type="ORF">R3W88_001002</name>
</gene>
<proteinExistence type="predicted"/>
<sequence length="72" mass="8224">MDKSNLFPVGVDDRTKDQLVRKTIFVLGALPIKYLDLPLSSKGWSKMECQQFIDKITSKITSAYLKQLAYAR</sequence>
<reference evidence="1 2" key="1">
    <citation type="submission" date="2023-10" db="EMBL/GenBank/DDBJ databases">
        <title>Genome-Wide Identification Analysis in wild type Solanum Pinnatisectum Reveals Some Genes Defensing Phytophthora Infestans.</title>
        <authorList>
            <person name="Sun C."/>
        </authorList>
    </citation>
    <scope>NUCLEOTIDE SEQUENCE [LARGE SCALE GENOMIC DNA]</scope>
    <source>
        <strain evidence="1">LQN</strain>
        <tissue evidence="1">Leaf</tissue>
    </source>
</reference>
<organism evidence="1 2">
    <name type="scientific">Solanum pinnatisectum</name>
    <name type="common">tansyleaf nightshade</name>
    <dbReference type="NCBI Taxonomy" id="50273"/>
    <lineage>
        <taxon>Eukaryota</taxon>
        <taxon>Viridiplantae</taxon>
        <taxon>Streptophyta</taxon>
        <taxon>Embryophyta</taxon>
        <taxon>Tracheophyta</taxon>
        <taxon>Spermatophyta</taxon>
        <taxon>Magnoliopsida</taxon>
        <taxon>eudicotyledons</taxon>
        <taxon>Gunneridae</taxon>
        <taxon>Pentapetalae</taxon>
        <taxon>asterids</taxon>
        <taxon>lamiids</taxon>
        <taxon>Solanales</taxon>
        <taxon>Solanaceae</taxon>
        <taxon>Solanoideae</taxon>
        <taxon>Solaneae</taxon>
        <taxon>Solanum</taxon>
    </lineage>
</organism>
<dbReference type="Proteomes" id="UP001311915">
    <property type="component" value="Unassembled WGS sequence"/>
</dbReference>
<comment type="caution">
    <text evidence="1">The sequence shown here is derived from an EMBL/GenBank/DDBJ whole genome shotgun (WGS) entry which is preliminary data.</text>
</comment>
<name>A0AAV9MH17_9SOLN</name>
<evidence type="ECO:0000313" key="1">
    <source>
        <dbReference type="EMBL" id="KAK4737305.1"/>
    </source>
</evidence>
<accession>A0AAV9MH17</accession>